<evidence type="ECO:0000313" key="2">
    <source>
        <dbReference type="WBParaSite" id="RSKR_0000889275.1"/>
    </source>
</evidence>
<sequence length="69" mass="7856">MVRVALEEGFEDVAYEINAVLDIITLFVILYIGQLNAAIVMEAHGFVILMIVFILKYVSPEIFHIIFAR</sequence>
<name>A0AC35U880_9BILA</name>
<dbReference type="Proteomes" id="UP000095286">
    <property type="component" value="Unplaced"/>
</dbReference>
<organism evidence="1 2">
    <name type="scientific">Rhabditophanes sp. KR3021</name>
    <dbReference type="NCBI Taxonomy" id="114890"/>
    <lineage>
        <taxon>Eukaryota</taxon>
        <taxon>Metazoa</taxon>
        <taxon>Ecdysozoa</taxon>
        <taxon>Nematoda</taxon>
        <taxon>Chromadorea</taxon>
        <taxon>Rhabditida</taxon>
        <taxon>Tylenchina</taxon>
        <taxon>Panagrolaimomorpha</taxon>
        <taxon>Strongyloidoidea</taxon>
        <taxon>Alloionematidae</taxon>
        <taxon>Rhabditophanes</taxon>
    </lineage>
</organism>
<accession>A0AC35U880</accession>
<protein>
    <submittedName>
        <fullName evidence="2">Integral membrane protein TerC</fullName>
    </submittedName>
</protein>
<evidence type="ECO:0000313" key="1">
    <source>
        <dbReference type="Proteomes" id="UP000095286"/>
    </source>
</evidence>
<proteinExistence type="predicted"/>
<dbReference type="WBParaSite" id="RSKR_0000889275.1">
    <property type="protein sequence ID" value="RSKR_0000889275.1"/>
    <property type="gene ID" value="RSKR_0000889275"/>
</dbReference>
<reference evidence="2" key="1">
    <citation type="submission" date="2016-11" db="UniProtKB">
        <authorList>
            <consortium name="WormBaseParasite"/>
        </authorList>
    </citation>
    <scope>IDENTIFICATION</scope>
    <source>
        <strain evidence="2">KR3021</strain>
    </source>
</reference>